<proteinExistence type="predicted"/>
<sequence>MNSKIDEIVNDFNNMLSSLILNIATVCPKSIVGTNIKDIEKHIKSPKNKVKFVDLFCVKVLQYKNEIDNGDENFFMTKDYKDDLKDSEGNLLDQVVSMKSIWKDLSKENREIVISYMQMLCELSLQYYMIVRKS</sequence>
<dbReference type="EMBL" id="KY684108">
    <property type="protein sequence ID" value="ARF11269.1"/>
    <property type="molecule type" value="Genomic_DNA"/>
</dbReference>
<name>A0A1V0SHR5_9VIRU</name>
<protein>
    <submittedName>
        <fullName evidence="1">Uncharacterized protein</fullName>
    </submittedName>
</protein>
<reference evidence="1" key="1">
    <citation type="journal article" date="2017" name="Science">
        <title>Giant viruses with an expanded complement of translation system components.</title>
        <authorList>
            <person name="Schulz F."/>
            <person name="Yutin N."/>
            <person name="Ivanova N.N."/>
            <person name="Ortega D.R."/>
            <person name="Lee T.K."/>
            <person name="Vierheilig J."/>
            <person name="Daims H."/>
            <person name="Horn M."/>
            <person name="Wagner M."/>
            <person name="Jensen G.J."/>
            <person name="Kyrpides N.C."/>
            <person name="Koonin E.V."/>
            <person name="Woyke T."/>
        </authorList>
    </citation>
    <scope>NUCLEOTIDE SEQUENCE</scope>
    <source>
        <strain evidence="1">KNV1</strain>
    </source>
</reference>
<evidence type="ECO:0000313" key="1">
    <source>
        <dbReference type="EMBL" id="ARF11269.1"/>
    </source>
</evidence>
<organism evidence="1">
    <name type="scientific">Klosneuvirus KNV1</name>
    <dbReference type="NCBI Taxonomy" id="1977640"/>
    <lineage>
        <taxon>Viruses</taxon>
        <taxon>Varidnaviria</taxon>
        <taxon>Bamfordvirae</taxon>
        <taxon>Nucleocytoviricota</taxon>
        <taxon>Megaviricetes</taxon>
        <taxon>Imitervirales</taxon>
        <taxon>Mimiviridae</taxon>
        <taxon>Klosneuvirinae</taxon>
        <taxon>Klosneuvirus</taxon>
    </lineage>
</organism>
<accession>A0A1V0SHR5</accession>
<gene>
    <name evidence="1" type="ORF">Klosneuvirus_1_126</name>
</gene>